<feature type="non-terminal residue" evidence="1">
    <location>
        <position position="88"/>
    </location>
</feature>
<comment type="caution">
    <text evidence="1">The sequence shown here is derived from an EMBL/GenBank/DDBJ whole genome shotgun (WGS) entry which is preliminary data.</text>
</comment>
<keyword evidence="2" id="KW-1185">Reference proteome</keyword>
<dbReference type="EMBL" id="JBHMAK010000010">
    <property type="protein sequence ID" value="MFB9812286.1"/>
    <property type="molecule type" value="Genomic_DNA"/>
</dbReference>
<protein>
    <submittedName>
        <fullName evidence="1">Uncharacterized protein</fullName>
    </submittedName>
</protein>
<dbReference type="Proteomes" id="UP001589559">
    <property type="component" value="Unassembled WGS sequence"/>
</dbReference>
<name>A0ACC6VMK5_9EURY</name>
<accession>A0ACC6VMK5</accession>
<evidence type="ECO:0000313" key="1">
    <source>
        <dbReference type="EMBL" id="MFB9812286.1"/>
    </source>
</evidence>
<evidence type="ECO:0000313" key="2">
    <source>
        <dbReference type="Proteomes" id="UP001589559"/>
    </source>
</evidence>
<sequence length="88" mass="9817">MATTQSNPQERTGLPYGTTLIGTDTNSHEHRFAGAVTDHRVFICDADEVLEIHDLDHLAAEGVLERHCLVLNLLSWRSSVECLVRSFV</sequence>
<proteinExistence type="predicted"/>
<gene>
    <name evidence="1" type="ORF">ACFFN7_13055</name>
</gene>
<reference evidence="1" key="1">
    <citation type="submission" date="2024-09" db="EMBL/GenBank/DDBJ databases">
        <authorList>
            <person name="Sun Q."/>
            <person name="Mori K."/>
        </authorList>
    </citation>
    <scope>NUCLEOTIDE SEQUENCE</scope>
    <source>
        <strain evidence="1">JCM 19018</strain>
    </source>
</reference>
<organism evidence="1 2">
    <name type="scientific">Haloarcula sebkhae</name>
    <dbReference type="NCBI Taxonomy" id="932660"/>
    <lineage>
        <taxon>Archaea</taxon>
        <taxon>Methanobacteriati</taxon>
        <taxon>Methanobacteriota</taxon>
        <taxon>Stenosarchaea group</taxon>
        <taxon>Halobacteria</taxon>
        <taxon>Halobacteriales</taxon>
        <taxon>Haloarculaceae</taxon>
        <taxon>Haloarcula</taxon>
    </lineage>
</organism>